<evidence type="ECO:0000256" key="3">
    <source>
        <dbReference type="PIRSR" id="PIRSR603564-2"/>
    </source>
</evidence>
<dbReference type="InterPro" id="IPR015797">
    <property type="entry name" value="NUDIX_hydrolase-like_dom_sf"/>
</dbReference>
<organism evidence="5 6">
    <name type="scientific">Beggiatoa leptomitoformis</name>
    <dbReference type="NCBI Taxonomy" id="288004"/>
    <lineage>
        <taxon>Bacteria</taxon>
        <taxon>Pseudomonadati</taxon>
        <taxon>Pseudomonadota</taxon>
        <taxon>Gammaproteobacteria</taxon>
        <taxon>Thiotrichales</taxon>
        <taxon>Thiotrichaceae</taxon>
        <taxon>Beggiatoa</taxon>
    </lineage>
</organism>
<dbReference type="GO" id="GO:0019177">
    <property type="term" value="F:dihydroneopterin triphosphate pyrophosphohydrolase activity"/>
    <property type="evidence" value="ECO:0007669"/>
    <property type="project" value="UniProtKB-EC"/>
</dbReference>
<dbReference type="AlphaFoldDB" id="A0A2N9YG80"/>
<dbReference type="CDD" id="cd04664">
    <property type="entry name" value="NUDIX_DHNTPase_like"/>
    <property type="match status" value="1"/>
</dbReference>
<dbReference type="PROSITE" id="PS00893">
    <property type="entry name" value="NUDIX_BOX"/>
    <property type="match status" value="1"/>
</dbReference>
<dbReference type="EMBL" id="CP018889">
    <property type="protein sequence ID" value="AUI69504.1"/>
    <property type="molecule type" value="Genomic_DNA"/>
</dbReference>
<name>A0A2N9YG80_9GAMM</name>
<evidence type="ECO:0000313" key="6">
    <source>
        <dbReference type="Proteomes" id="UP000234271"/>
    </source>
</evidence>
<feature type="binding site" evidence="2">
    <location>
        <position position="4"/>
    </location>
    <ligand>
        <name>substrate</name>
    </ligand>
</feature>
<keyword evidence="1 5" id="KW-0378">Hydrolase</keyword>
<dbReference type="PRINTS" id="PR01404">
    <property type="entry name" value="NPPPHYDRLASE"/>
</dbReference>
<dbReference type="InterPro" id="IPR003564">
    <property type="entry name" value="DHNTPase"/>
</dbReference>
<protein>
    <submittedName>
        <fullName evidence="5">Dihydroneopterin triphosphate diphosphatase</fullName>
        <ecNumber evidence="5">3.6.1.67</ecNumber>
    </submittedName>
</protein>
<dbReference type="OrthoDB" id="7066556at2"/>
<keyword evidence="6" id="KW-1185">Reference proteome</keyword>
<dbReference type="GO" id="GO:0046872">
    <property type="term" value="F:metal ion binding"/>
    <property type="evidence" value="ECO:0007669"/>
    <property type="project" value="UniProtKB-KW"/>
</dbReference>
<feature type="binding site" evidence="2">
    <location>
        <position position="131"/>
    </location>
    <ligand>
        <name>substrate</name>
    </ligand>
</feature>
<evidence type="ECO:0000313" key="5">
    <source>
        <dbReference type="EMBL" id="AUI69504.1"/>
    </source>
</evidence>
<dbReference type="InterPro" id="IPR000086">
    <property type="entry name" value="NUDIX_hydrolase_dom"/>
</dbReference>
<dbReference type="SUPFAM" id="SSF55811">
    <property type="entry name" value="Nudix"/>
    <property type="match status" value="1"/>
</dbReference>
<dbReference type="Pfam" id="PF00293">
    <property type="entry name" value="NUDIX"/>
    <property type="match status" value="1"/>
</dbReference>
<feature type="binding site" evidence="3">
    <location>
        <position position="52"/>
    </location>
    <ligand>
        <name>Mg(2+)</name>
        <dbReference type="ChEBI" id="CHEBI:18420"/>
    </ligand>
</feature>
<dbReference type="PANTHER" id="PTHR43046">
    <property type="entry name" value="GDP-MANNOSE MANNOSYL HYDROLASE"/>
    <property type="match status" value="1"/>
</dbReference>
<keyword evidence="3" id="KW-0479">Metal-binding</keyword>
<dbReference type="KEGG" id="blep:AL038_11335"/>
<dbReference type="RefSeq" id="WP_062152921.1">
    <property type="nucleotide sequence ID" value="NZ_CP012373.2"/>
</dbReference>
<feature type="binding site" evidence="3">
    <location>
        <position position="113"/>
    </location>
    <ligand>
        <name>Mg(2+)</name>
        <dbReference type="ChEBI" id="CHEBI:18420"/>
    </ligand>
</feature>
<comment type="cofactor">
    <cofactor evidence="3">
        <name>Mg(2+)</name>
        <dbReference type="ChEBI" id="CHEBI:18420"/>
    </cofactor>
    <text evidence="3">Binds 1 Mg(2+) ion per subunit.</text>
</comment>
<accession>A0A2N9YG80</accession>
<dbReference type="GO" id="GO:0046656">
    <property type="term" value="P:folic acid biosynthetic process"/>
    <property type="evidence" value="ECO:0007669"/>
    <property type="project" value="InterPro"/>
</dbReference>
<dbReference type="EC" id="3.6.1.67" evidence="5"/>
<sequence length="145" mass="16732">MFYKRPESILLVIHTIAGKVLLLERADIAHFWQSVTGSLQADEIPIQTAQRELAEETGLHVDIAQLHNCHHTNRYPIIPPWRSRYAPTDTHNIEHVFTLCLTKTCPIQLNPQEHLTYGWFTRDQALQKVSSSTNRLAIEQRVKIT</sequence>
<feature type="domain" description="Nudix hydrolase" evidence="4">
    <location>
        <begin position="2"/>
        <end position="142"/>
    </location>
</feature>
<dbReference type="PROSITE" id="PS51462">
    <property type="entry name" value="NUDIX"/>
    <property type="match status" value="1"/>
</dbReference>
<dbReference type="InterPro" id="IPR020084">
    <property type="entry name" value="NUDIX_hydrolase_CS"/>
</dbReference>
<dbReference type="Gene3D" id="3.90.79.10">
    <property type="entry name" value="Nucleoside Triphosphate Pyrophosphohydrolase"/>
    <property type="match status" value="1"/>
</dbReference>
<feature type="binding site" evidence="3">
    <location>
        <position position="56"/>
    </location>
    <ligand>
        <name>Mg(2+)</name>
        <dbReference type="ChEBI" id="CHEBI:18420"/>
    </ligand>
</feature>
<evidence type="ECO:0000256" key="1">
    <source>
        <dbReference type="ARBA" id="ARBA00022801"/>
    </source>
</evidence>
<dbReference type="Proteomes" id="UP000234271">
    <property type="component" value="Chromosome"/>
</dbReference>
<evidence type="ECO:0000256" key="2">
    <source>
        <dbReference type="PIRSR" id="PIRSR603564-1"/>
    </source>
</evidence>
<dbReference type="PANTHER" id="PTHR43046:SF14">
    <property type="entry name" value="MUTT_NUDIX FAMILY PROTEIN"/>
    <property type="match status" value="1"/>
</dbReference>
<feature type="binding site" evidence="2">
    <location>
        <position position="25"/>
    </location>
    <ligand>
        <name>substrate</name>
    </ligand>
</feature>
<feature type="binding site" evidence="2">
    <location>
        <position position="36"/>
    </location>
    <ligand>
        <name>substrate</name>
    </ligand>
</feature>
<dbReference type="STRING" id="288004.AL038_11335"/>
<evidence type="ECO:0000259" key="4">
    <source>
        <dbReference type="PROSITE" id="PS51462"/>
    </source>
</evidence>
<keyword evidence="3" id="KW-0460">Magnesium</keyword>
<gene>
    <name evidence="5" type="primary">nudB</name>
    <name evidence="5" type="ORF">BLE401_12935</name>
</gene>
<dbReference type="NCBIfam" id="NF006961">
    <property type="entry name" value="PRK09438.1"/>
    <property type="match status" value="1"/>
</dbReference>
<dbReference type="GO" id="GO:0008828">
    <property type="term" value="F:dATP diphosphatase activity"/>
    <property type="evidence" value="ECO:0007669"/>
    <property type="project" value="InterPro"/>
</dbReference>
<reference evidence="6" key="1">
    <citation type="submission" date="2016-12" db="EMBL/GenBank/DDBJ databases">
        <title>Complete Genome Sequence of Beggiatoa leptomitiformis D-401.</title>
        <authorList>
            <person name="Fomenkov A."/>
            <person name="Vincze T."/>
            <person name="Grabovich M."/>
            <person name="Anton B.P."/>
            <person name="Dubinina G."/>
            <person name="Orlova M."/>
            <person name="Belousova E."/>
            <person name="Roberts R.J."/>
        </authorList>
    </citation>
    <scope>NUCLEOTIDE SEQUENCE [LARGE SCALE GENOMIC DNA]</scope>
    <source>
        <strain evidence="6">D-401</strain>
    </source>
</reference>
<proteinExistence type="predicted"/>